<dbReference type="CDD" id="cd06583">
    <property type="entry name" value="PGRP"/>
    <property type="match status" value="1"/>
</dbReference>
<dbReference type="SUPFAM" id="SSF55846">
    <property type="entry name" value="N-acetylmuramoyl-L-alanine amidase-like"/>
    <property type="match status" value="1"/>
</dbReference>
<dbReference type="PANTHER" id="PTHR34408">
    <property type="entry name" value="FAMILY PROTEIN, PUTATIVE-RELATED"/>
    <property type="match status" value="1"/>
</dbReference>
<dbReference type="RefSeq" id="WP_231062415.1">
    <property type="nucleotide sequence ID" value="NZ_JAJNOR010000004.1"/>
</dbReference>
<dbReference type="InterPro" id="IPR052354">
    <property type="entry name" value="Cell_Wall_Dynamics_Protein"/>
</dbReference>
<gene>
    <name evidence="2" type="ORF">LQE92_07745</name>
</gene>
<dbReference type="InterPro" id="IPR036028">
    <property type="entry name" value="SH3-like_dom_sf"/>
</dbReference>
<dbReference type="Pfam" id="PF01510">
    <property type="entry name" value="Amidase_2"/>
    <property type="match status" value="1"/>
</dbReference>
<dbReference type="Gene3D" id="2.30.30.40">
    <property type="entry name" value="SH3 Domains"/>
    <property type="match status" value="2"/>
</dbReference>
<dbReference type="Gene3D" id="3.40.80.10">
    <property type="entry name" value="Peptidoglycan recognition protein-like"/>
    <property type="match status" value="1"/>
</dbReference>
<feature type="domain" description="SH3b" evidence="1">
    <location>
        <begin position="278"/>
        <end position="343"/>
    </location>
</feature>
<dbReference type="AlphaFoldDB" id="A0AAP2W8V3"/>
<dbReference type="SMART" id="SM00644">
    <property type="entry name" value="Ami_2"/>
    <property type="match status" value="1"/>
</dbReference>
<evidence type="ECO:0000259" key="1">
    <source>
        <dbReference type="PROSITE" id="PS51781"/>
    </source>
</evidence>
<dbReference type="InterPro" id="IPR002502">
    <property type="entry name" value="Amidase_domain"/>
</dbReference>
<evidence type="ECO:0000313" key="2">
    <source>
        <dbReference type="EMBL" id="MCD2492521.1"/>
    </source>
</evidence>
<dbReference type="SUPFAM" id="SSF50044">
    <property type="entry name" value="SH3-domain"/>
    <property type="match status" value="1"/>
</dbReference>
<accession>A0AAP2W8V3</accession>
<proteinExistence type="predicted"/>
<dbReference type="Proteomes" id="UP001299265">
    <property type="component" value="Unassembled WGS sequence"/>
</dbReference>
<dbReference type="InterPro" id="IPR036505">
    <property type="entry name" value="Amidase/PGRP_sf"/>
</dbReference>
<protein>
    <submittedName>
        <fullName evidence="2">Amidase</fullName>
    </submittedName>
</protein>
<dbReference type="PROSITE" id="PS51781">
    <property type="entry name" value="SH3B"/>
    <property type="match status" value="2"/>
</dbReference>
<name>A0AAP2W8V3_9FIRM</name>
<feature type="domain" description="SH3b" evidence="1">
    <location>
        <begin position="197"/>
        <end position="263"/>
    </location>
</feature>
<comment type="caution">
    <text evidence="2">The sequence shown here is derived from an EMBL/GenBank/DDBJ whole genome shotgun (WGS) entry which is preliminary data.</text>
</comment>
<keyword evidence="3" id="KW-1185">Reference proteome</keyword>
<dbReference type="EMBL" id="JAJNOR010000004">
    <property type="protein sequence ID" value="MCD2492521.1"/>
    <property type="molecule type" value="Genomic_DNA"/>
</dbReference>
<dbReference type="GO" id="GO:0008745">
    <property type="term" value="F:N-acetylmuramoyl-L-alanine amidase activity"/>
    <property type="evidence" value="ECO:0007669"/>
    <property type="project" value="InterPro"/>
</dbReference>
<dbReference type="InterPro" id="IPR003646">
    <property type="entry name" value="SH3-like_bac-type"/>
</dbReference>
<organism evidence="2 3">
    <name type="scientific">Lientehia hominis</name>
    <dbReference type="NCBI Taxonomy" id="2897778"/>
    <lineage>
        <taxon>Bacteria</taxon>
        <taxon>Bacillati</taxon>
        <taxon>Bacillota</taxon>
        <taxon>Clostridia</taxon>
        <taxon>Lachnospirales</taxon>
        <taxon>Lachnospiraceae</taxon>
        <taxon>Lientehia</taxon>
    </lineage>
</organism>
<dbReference type="PANTHER" id="PTHR34408:SF1">
    <property type="entry name" value="GLYCOSYL HYDROLASE FAMILY 19 DOMAIN-CONTAINING PROTEIN HI_1415"/>
    <property type="match status" value="1"/>
</dbReference>
<sequence>MSNVTNSYCVRNDCYVEGTRLDGVKYLIVHSPSVYPAVIRAVNGSNNWFKRWNKPGVEKLVHGFIDDTGVYNFAPYSLACWQIGTTWGNRNCIGYELCELDSAAEFQKVWKNAVDHYAELCRTYGLTPDKIVGHYEAHEKGFASDHDDPAPYFRRFGKTMDDFRSDVKKKLSGGEDSDPVSGDVTIVKTYEPWAHGQVTNLKAGDTLNVRTGPGAEYPKLAAWPELAEGNEVDVLDKYSNGWVKINIQGAKGFVNSYYLKITERQSSGGQNGYSVWVGKASGLGGSRLNVRTGPGISYGLLEAWPKLGEGNEVEVIGENGGWYQIRIENKYTGWVSKDYIKKN</sequence>
<dbReference type="Pfam" id="PF08239">
    <property type="entry name" value="SH3_3"/>
    <property type="match status" value="2"/>
</dbReference>
<evidence type="ECO:0000313" key="3">
    <source>
        <dbReference type="Proteomes" id="UP001299265"/>
    </source>
</evidence>
<dbReference type="GO" id="GO:0009253">
    <property type="term" value="P:peptidoglycan catabolic process"/>
    <property type="evidence" value="ECO:0007669"/>
    <property type="project" value="InterPro"/>
</dbReference>
<reference evidence="2 3" key="1">
    <citation type="submission" date="2021-11" db="EMBL/GenBank/DDBJ databases">
        <title>Lacrimispora sp. nov. NSJ-141 isolated from human feces.</title>
        <authorList>
            <person name="Abdugheni R."/>
        </authorList>
    </citation>
    <scope>NUCLEOTIDE SEQUENCE [LARGE SCALE GENOMIC DNA]</scope>
    <source>
        <strain evidence="2 3">NSJ-141</strain>
    </source>
</reference>
<dbReference type="SMART" id="SM00287">
    <property type="entry name" value="SH3b"/>
    <property type="match status" value="2"/>
</dbReference>